<sequence>MLAGYPILSAFHDFKNSTSLAALEEFRGQNGPGELACAEPICRIDGALPHARSWICPSGGCGHGTAG</sequence>
<keyword evidence="2" id="KW-1185">Reference proteome</keyword>
<gene>
    <name evidence="1" type="ORF">NITHO_2640006</name>
</gene>
<comment type="caution">
    <text evidence="1">The sequence shown here is derived from an EMBL/GenBank/DDBJ whole genome shotgun (WGS) entry which is preliminary data.</text>
</comment>
<dbReference type="EMBL" id="CAGS01000184">
    <property type="protein sequence ID" value="CCF83716.1"/>
    <property type="molecule type" value="Genomic_DNA"/>
</dbReference>
<proteinExistence type="predicted"/>
<name>I4EGA4_9BACT</name>
<dbReference type="AlphaFoldDB" id="I4EGA4"/>
<evidence type="ECO:0000313" key="1">
    <source>
        <dbReference type="EMBL" id="CCF83716.1"/>
    </source>
</evidence>
<protein>
    <submittedName>
        <fullName evidence="1">Uncharacterized protein</fullName>
    </submittedName>
</protein>
<reference evidence="1 2" key="1">
    <citation type="journal article" date="2012" name="ISME J.">
        <title>Nitrification expanded: discovery, physiology and genomics of a nitrite-oxidizing bacterium from the phylum Chloroflexi.</title>
        <authorList>
            <person name="Sorokin D.Y."/>
            <person name="Lucker S."/>
            <person name="Vejmelkova D."/>
            <person name="Kostrikina N.A."/>
            <person name="Kleerebezem R."/>
            <person name="Rijpstra W.I."/>
            <person name="Damste J.S."/>
            <person name="Le Paslier D."/>
            <person name="Muyzer G."/>
            <person name="Wagner M."/>
            <person name="van Loosdrecht M.C."/>
            <person name="Daims H."/>
        </authorList>
    </citation>
    <scope>NUCLEOTIDE SEQUENCE [LARGE SCALE GENOMIC DNA]</scope>
    <source>
        <strain evidence="2">none</strain>
    </source>
</reference>
<accession>I4EGA4</accession>
<dbReference type="Proteomes" id="UP000004221">
    <property type="component" value="Unassembled WGS sequence"/>
</dbReference>
<evidence type="ECO:0000313" key="2">
    <source>
        <dbReference type="Proteomes" id="UP000004221"/>
    </source>
</evidence>
<organism evidence="1 2">
    <name type="scientific">Nitrolancea hollandica Lb</name>
    <dbReference type="NCBI Taxonomy" id="1129897"/>
    <lineage>
        <taxon>Bacteria</taxon>
        <taxon>Pseudomonadati</taxon>
        <taxon>Thermomicrobiota</taxon>
        <taxon>Thermomicrobia</taxon>
        <taxon>Sphaerobacterales</taxon>
        <taxon>Sphaerobacterineae</taxon>
        <taxon>Sphaerobacteraceae</taxon>
        <taxon>Nitrolancea</taxon>
    </lineage>
</organism>